<dbReference type="InterPro" id="IPR009045">
    <property type="entry name" value="Zn_M74/Hedgehog-like"/>
</dbReference>
<protein>
    <submittedName>
        <fullName evidence="1">Putative peptidase</fullName>
    </submittedName>
</protein>
<dbReference type="Gene3D" id="3.30.1380.10">
    <property type="match status" value="1"/>
</dbReference>
<evidence type="ECO:0000313" key="1">
    <source>
        <dbReference type="EMBL" id="QJA86502.1"/>
    </source>
</evidence>
<accession>A0A6M3KXV9</accession>
<organism evidence="1">
    <name type="scientific">viral metagenome</name>
    <dbReference type="NCBI Taxonomy" id="1070528"/>
    <lineage>
        <taxon>unclassified sequences</taxon>
        <taxon>metagenomes</taxon>
        <taxon>organismal metagenomes</taxon>
    </lineage>
</organism>
<dbReference type="SUPFAM" id="SSF55166">
    <property type="entry name" value="Hedgehog/DD-peptidase"/>
    <property type="match status" value="1"/>
</dbReference>
<gene>
    <name evidence="1" type="ORF">MM415B02063_0004</name>
</gene>
<sequence length="125" mass="14580">MTLSDRQWEFLQDFAKLIAFAESNGFKLTGGELYRTAEQQAIYFANGLSKKDRSLHQDRLAIDLNFFHGDDLLTDRATLQKLGDHWESLSEYNMWGGNYPKYLHTTFYDAPHFERRMALRPGVRG</sequence>
<dbReference type="AlphaFoldDB" id="A0A6M3KXV9"/>
<name>A0A6M3KXV9_9ZZZZ</name>
<proteinExistence type="predicted"/>
<dbReference type="EMBL" id="MT142639">
    <property type="protein sequence ID" value="QJA86502.1"/>
    <property type="molecule type" value="Genomic_DNA"/>
</dbReference>
<reference evidence="1" key="1">
    <citation type="submission" date="2020-03" db="EMBL/GenBank/DDBJ databases">
        <title>The deep terrestrial virosphere.</title>
        <authorList>
            <person name="Holmfeldt K."/>
            <person name="Nilsson E."/>
            <person name="Simone D."/>
            <person name="Lopez-Fernandez M."/>
            <person name="Wu X."/>
            <person name="de Brujin I."/>
            <person name="Lundin D."/>
            <person name="Andersson A."/>
            <person name="Bertilsson S."/>
            <person name="Dopson M."/>
        </authorList>
    </citation>
    <scope>NUCLEOTIDE SEQUENCE</scope>
    <source>
        <strain evidence="1">MM415B02063</strain>
    </source>
</reference>